<feature type="region of interest" description="Disordered" evidence="1">
    <location>
        <begin position="69"/>
        <end position="126"/>
    </location>
</feature>
<evidence type="ECO:0000313" key="3">
    <source>
        <dbReference type="Proteomes" id="UP001295794"/>
    </source>
</evidence>
<evidence type="ECO:0000313" key="2">
    <source>
        <dbReference type="EMBL" id="CAK5280648.1"/>
    </source>
</evidence>
<feature type="compositionally biased region" description="Low complexity" evidence="1">
    <location>
        <begin position="83"/>
        <end position="108"/>
    </location>
</feature>
<protein>
    <submittedName>
        <fullName evidence="2">Uncharacterized protein</fullName>
    </submittedName>
</protein>
<dbReference type="EMBL" id="CAVNYO010000440">
    <property type="protein sequence ID" value="CAK5280648.1"/>
    <property type="molecule type" value="Genomic_DNA"/>
</dbReference>
<accession>A0AAD2HR86</accession>
<feature type="compositionally biased region" description="Basic and acidic residues" evidence="1">
    <location>
        <begin position="203"/>
        <end position="215"/>
    </location>
</feature>
<reference evidence="2" key="1">
    <citation type="submission" date="2023-11" db="EMBL/GenBank/DDBJ databases">
        <authorList>
            <person name="De Vega J J."/>
            <person name="De Vega J J."/>
        </authorList>
    </citation>
    <scope>NUCLEOTIDE SEQUENCE</scope>
</reference>
<dbReference type="Proteomes" id="UP001295794">
    <property type="component" value="Unassembled WGS sequence"/>
</dbReference>
<keyword evidence="3" id="KW-1185">Reference proteome</keyword>
<sequence>MMRPYTKVARLVSQGIRWNSTAADSPQVGSLASRLTVQSSAEYQVPEMDQYAQERKALIEERRKQRIEERVAREAAERKQRAARAAQRSPPNLAPSAPTVAATTPTRPNSSATPHTNPEAEPSEDMVAHRRQLLEEARAERRTARLAREGTRPQQTPGYQRPPSSPRGPRGVAAARGDQPSNGTRFPGPGKGEERRPRRPRRQDKFGKDSLSDMEKYPPEIEEWVMSEDVIEVAPLQGPEIARVNLKRLFLKERPSSRDRQTLLETVGGDYSRFTAKSPQHFVSAAAKLGPGKHSAVASAHSKDIIAKKREEIHEIANTWSA</sequence>
<feature type="compositionally biased region" description="Basic and acidic residues" evidence="1">
    <location>
        <begin position="140"/>
        <end position="151"/>
    </location>
</feature>
<gene>
    <name evidence="2" type="ORF">MYCIT1_LOCUS31203</name>
</gene>
<comment type="caution">
    <text evidence="2">The sequence shown here is derived from an EMBL/GenBank/DDBJ whole genome shotgun (WGS) entry which is preliminary data.</text>
</comment>
<proteinExistence type="predicted"/>
<feature type="compositionally biased region" description="Basic and acidic residues" evidence="1">
    <location>
        <begin position="69"/>
        <end position="80"/>
    </location>
</feature>
<dbReference type="AlphaFoldDB" id="A0AAD2HR86"/>
<evidence type="ECO:0000256" key="1">
    <source>
        <dbReference type="SAM" id="MobiDB-lite"/>
    </source>
</evidence>
<name>A0AAD2HR86_9AGAR</name>
<feature type="region of interest" description="Disordered" evidence="1">
    <location>
        <begin position="140"/>
        <end position="215"/>
    </location>
</feature>
<organism evidence="2 3">
    <name type="scientific">Mycena citricolor</name>
    <dbReference type="NCBI Taxonomy" id="2018698"/>
    <lineage>
        <taxon>Eukaryota</taxon>
        <taxon>Fungi</taxon>
        <taxon>Dikarya</taxon>
        <taxon>Basidiomycota</taxon>
        <taxon>Agaricomycotina</taxon>
        <taxon>Agaricomycetes</taxon>
        <taxon>Agaricomycetidae</taxon>
        <taxon>Agaricales</taxon>
        <taxon>Marasmiineae</taxon>
        <taxon>Mycenaceae</taxon>
        <taxon>Mycena</taxon>
    </lineage>
</organism>